<dbReference type="SUPFAM" id="SSF51445">
    <property type="entry name" value="(Trans)glycosidases"/>
    <property type="match status" value="1"/>
</dbReference>
<accession>A0A941FAI5</accession>
<dbReference type="EMBL" id="JAGTPG010000002">
    <property type="protein sequence ID" value="MBR8639819.1"/>
    <property type="molecule type" value="Genomic_DNA"/>
</dbReference>
<dbReference type="InterPro" id="IPR006047">
    <property type="entry name" value="GH13_cat_dom"/>
</dbReference>
<feature type="compositionally biased region" description="Low complexity" evidence="1">
    <location>
        <begin position="126"/>
        <end position="191"/>
    </location>
</feature>
<dbReference type="PANTHER" id="PTHR10357:SF219">
    <property type="entry name" value="MALTOSE ALPHA-D-GLUCOSYLTRANSFERASE"/>
    <property type="match status" value="1"/>
</dbReference>
<feature type="compositionally biased region" description="Basic residues" evidence="1">
    <location>
        <begin position="192"/>
        <end position="201"/>
    </location>
</feature>
<dbReference type="PANTHER" id="PTHR10357">
    <property type="entry name" value="ALPHA-AMYLASE FAMILY MEMBER"/>
    <property type="match status" value="1"/>
</dbReference>
<feature type="region of interest" description="Disordered" evidence="1">
    <location>
        <begin position="121"/>
        <end position="201"/>
    </location>
</feature>
<dbReference type="GO" id="GO:0005975">
    <property type="term" value="P:carbohydrate metabolic process"/>
    <property type="evidence" value="ECO:0007669"/>
    <property type="project" value="InterPro"/>
</dbReference>
<sequence length="201" mass="22254">MNEPVLDTFEDTPVRDRDPEWFKRAVFYEVLVRSFQDSDGDGVGDLKGLTAKLDYLQWLGVDCLWLPPFFKSPLRDGGYDVSDYTAVLPEFGDLADFVEFVDAAHQRGMRVIIDFVMNHTSDQHPGSRSPGRTPTGPTATTTCGPTTTRATPTRGSSSSTPRRRTGPTIRCAASTSSTASSRTSPTSTTRTRASRRRSWPR</sequence>
<evidence type="ECO:0000313" key="4">
    <source>
        <dbReference type="Proteomes" id="UP000682308"/>
    </source>
</evidence>
<evidence type="ECO:0000259" key="2">
    <source>
        <dbReference type="SMART" id="SM00642"/>
    </source>
</evidence>
<evidence type="ECO:0000256" key="1">
    <source>
        <dbReference type="SAM" id="MobiDB-lite"/>
    </source>
</evidence>
<dbReference type="Pfam" id="PF00128">
    <property type="entry name" value="Alpha-amylase"/>
    <property type="match status" value="1"/>
</dbReference>
<dbReference type="Proteomes" id="UP000682308">
    <property type="component" value="Unassembled WGS sequence"/>
</dbReference>
<proteinExistence type="predicted"/>
<dbReference type="AlphaFoldDB" id="A0A941FAI5"/>
<dbReference type="Gene3D" id="3.20.20.80">
    <property type="entry name" value="Glycosidases"/>
    <property type="match status" value="1"/>
</dbReference>
<comment type="caution">
    <text evidence="3">The sequence shown here is derived from an EMBL/GenBank/DDBJ whole genome shotgun (WGS) entry which is preliminary data.</text>
</comment>
<feature type="domain" description="Glycosyl hydrolase family 13 catalytic" evidence="2">
    <location>
        <begin position="29"/>
        <end position="196"/>
    </location>
</feature>
<evidence type="ECO:0000313" key="3">
    <source>
        <dbReference type="EMBL" id="MBR8639819.1"/>
    </source>
</evidence>
<name>A0A941FAI5_9ACTN</name>
<organism evidence="3 4">
    <name type="scientific">Streptomyces tuirus</name>
    <dbReference type="NCBI Taxonomy" id="68278"/>
    <lineage>
        <taxon>Bacteria</taxon>
        <taxon>Bacillati</taxon>
        <taxon>Actinomycetota</taxon>
        <taxon>Actinomycetes</taxon>
        <taxon>Kitasatosporales</taxon>
        <taxon>Streptomycetaceae</taxon>
        <taxon>Streptomyces</taxon>
    </lineage>
</organism>
<dbReference type="InterPro" id="IPR017853">
    <property type="entry name" value="GH"/>
</dbReference>
<gene>
    <name evidence="3" type="ORF">KEF29_12265</name>
</gene>
<protein>
    <recommendedName>
        <fullName evidence="2">Glycosyl hydrolase family 13 catalytic domain-containing protein</fullName>
    </recommendedName>
</protein>
<reference evidence="3 4" key="1">
    <citation type="submission" date="2021-04" db="EMBL/GenBank/DDBJ databases">
        <title>Characterization of the biosynthetic gene cluster of new lipopeptides with antitumor activity in the genome of the marine Streptomyces PHM034.</title>
        <authorList>
            <person name="Ceniceros A."/>
            <person name="Canedo L."/>
            <person name="Mendez C."/>
            <person name="Olano C."/>
            <person name="Schleissner C."/>
            <person name="Cuevas C."/>
            <person name="De La Calle F."/>
            <person name="Salas J.A."/>
        </authorList>
    </citation>
    <scope>NUCLEOTIDE SEQUENCE [LARGE SCALE GENOMIC DNA]</scope>
    <source>
        <strain evidence="3 4">PHM034</strain>
    </source>
</reference>
<dbReference type="SMART" id="SM00642">
    <property type="entry name" value="Aamy"/>
    <property type="match status" value="1"/>
</dbReference>
<keyword evidence="4" id="KW-1185">Reference proteome</keyword>